<evidence type="ECO:0000256" key="5">
    <source>
        <dbReference type="ARBA" id="ARBA00023274"/>
    </source>
</evidence>
<name>A0A1W1DJP9_9ZZZZ</name>
<evidence type="ECO:0000313" key="6">
    <source>
        <dbReference type="EMBL" id="SFV77905.1"/>
    </source>
</evidence>
<dbReference type="SUPFAM" id="SSF54843">
    <property type="entry name" value="Ribosomal protein L22"/>
    <property type="match status" value="1"/>
</dbReference>
<dbReference type="InterPro" id="IPR036394">
    <property type="entry name" value="Ribosomal_uL22_sf"/>
</dbReference>
<keyword evidence="2" id="KW-0699">rRNA-binding</keyword>
<keyword evidence="5" id="KW-0687">Ribonucleoprotein</keyword>
<dbReference type="FunFam" id="3.90.470.10:FF:000001">
    <property type="entry name" value="50S ribosomal protein L22"/>
    <property type="match status" value="1"/>
</dbReference>
<proteinExistence type="inferred from homology"/>
<keyword evidence="3" id="KW-0694">RNA-binding</keyword>
<dbReference type="Pfam" id="PF00237">
    <property type="entry name" value="Ribosomal_L22"/>
    <property type="match status" value="1"/>
</dbReference>
<dbReference type="NCBIfam" id="TIGR01044">
    <property type="entry name" value="rplV_bact"/>
    <property type="match status" value="1"/>
</dbReference>
<dbReference type="InterPro" id="IPR001063">
    <property type="entry name" value="Ribosomal_uL22"/>
</dbReference>
<dbReference type="PANTHER" id="PTHR13501:SF8">
    <property type="entry name" value="LARGE RIBOSOMAL SUBUNIT PROTEIN UL22M"/>
    <property type="match status" value="1"/>
</dbReference>
<dbReference type="HAMAP" id="MF_01331_B">
    <property type="entry name" value="Ribosomal_uL22_B"/>
    <property type="match status" value="1"/>
</dbReference>
<dbReference type="CDD" id="cd00336">
    <property type="entry name" value="Ribosomal_L22"/>
    <property type="match status" value="1"/>
</dbReference>
<dbReference type="GO" id="GO:0003735">
    <property type="term" value="F:structural constituent of ribosome"/>
    <property type="evidence" value="ECO:0007669"/>
    <property type="project" value="InterPro"/>
</dbReference>
<accession>A0A1W1DJP9</accession>
<dbReference type="Gene3D" id="3.90.470.10">
    <property type="entry name" value="Ribosomal protein L22/L17"/>
    <property type="match status" value="1"/>
</dbReference>
<evidence type="ECO:0000256" key="1">
    <source>
        <dbReference type="ARBA" id="ARBA00009451"/>
    </source>
</evidence>
<evidence type="ECO:0000313" key="7">
    <source>
        <dbReference type="EMBL" id="SFV81588.1"/>
    </source>
</evidence>
<evidence type="ECO:0000313" key="8">
    <source>
        <dbReference type="EMBL" id="SFV83266.1"/>
    </source>
</evidence>
<dbReference type="PROSITE" id="PS00464">
    <property type="entry name" value="RIBOSOMAL_L22"/>
    <property type="match status" value="1"/>
</dbReference>
<dbReference type="InterPro" id="IPR047867">
    <property type="entry name" value="Ribosomal_uL22_bac/org-type"/>
</dbReference>
<evidence type="ECO:0000256" key="2">
    <source>
        <dbReference type="ARBA" id="ARBA00022730"/>
    </source>
</evidence>
<dbReference type="PANTHER" id="PTHR13501">
    <property type="entry name" value="CHLOROPLAST 50S RIBOSOMAL PROTEIN L22-RELATED"/>
    <property type="match status" value="1"/>
</dbReference>
<dbReference type="AlphaFoldDB" id="A0A1W1DJP9"/>
<dbReference type="EMBL" id="FPHV01000073">
    <property type="protein sequence ID" value="SFV81588.1"/>
    <property type="molecule type" value="Genomic_DNA"/>
</dbReference>
<dbReference type="GO" id="GO:0006412">
    <property type="term" value="P:translation"/>
    <property type="evidence" value="ECO:0007669"/>
    <property type="project" value="InterPro"/>
</dbReference>
<dbReference type="InterPro" id="IPR005727">
    <property type="entry name" value="Ribosomal_uL22_bac/chlpt-type"/>
</dbReference>
<comment type="similarity">
    <text evidence="1">Belongs to the universal ribosomal protein uL22 family.</text>
</comment>
<dbReference type="GO" id="GO:0019843">
    <property type="term" value="F:rRNA binding"/>
    <property type="evidence" value="ECO:0007669"/>
    <property type="project" value="UniProtKB-KW"/>
</dbReference>
<dbReference type="EMBL" id="FPHQ01000245">
    <property type="protein sequence ID" value="SFV77905.1"/>
    <property type="molecule type" value="Genomic_DNA"/>
</dbReference>
<reference evidence="7" key="1">
    <citation type="submission" date="2016-10" db="EMBL/GenBank/DDBJ databases">
        <authorList>
            <person name="de Groot N.N."/>
        </authorList>
    </citation>
    <scope>NUCLEOTIDE SEQUENCE</scope>
</reference>
<evidence type="ECO:0000256" key="4">
    <source>
        <dbReference type="ARBA" id="ARBA00022980"/>
    </source>
</evidence>
<dbReference type="GO" id="GO:0022625">
    <property type="term" value="C:cytosolic large ribosomal subunit"/>
    <property type="evidence" value="ECO:0007669"/>
    <property type="project" value="TreeGrafter"/>
</dbReference>
<sequence length="111" mass="12199">MKEVKAIHKYAKGSSFKVRLVADQIRNKPVEEALNILSFSNKGAAKLVKKVLNSAISNAEHNDGLDIDELKVSSIYIDEGSTMKRIRPRAKGRANRILKRTSHITVGVSAG</sequence>
<dbReference type="InterPro" id="IPR018260">
    <property type="entry name" value="Ribosomal_uL22_CS"/>
</dbReference>
<keyword evidence="4 7" id="KW-0689">Ribosomal protein</keyword>
<organism evidence="7">
    <name type="scientific">hydrothermal vent metagenome</name>
    <dbReference type="NCBI Taxonomy" id="652676"/>
    <lineage>
        <taxon>unclassified sequences</taxon>
        <taxon>metagenomes</taxon>
        <taxon>ecological metagenomes</taxon>
    </lineage>
</organism>
<gene>
    <name evidence="6" type="ORF">MNB_SUP05-10-511</name>
    <name evidence="8" type="ORF">MNB_SUP05-12-204</name>
    <name evidence="7" type="ORF">MNB_SUP05-6-128</name>
</gene>
<protein>
    <submittedName>
        <fullName evidence="7">LSU ribosomal protein L22p (L17e)</fullName>
    </submittedName>
</protein>
<dbReference type="EMBL" id="FPHT01000344">
    <property type="protein sequence ID" value="SFV83266.1"/>
    <property type="molecule type" value="Genomic_DNA"/>
</dbReference>
<evidence type="ECO:0000256" key="3">
    <source>
        <dbReference type="ARBA" id="ARBA00022884"/>
    </source>
</evidence>